<dbReference type="RefSeq" id="WP_105352328.1">
    <property type="nucleotide sequence ID" value="NZ_PUIA01000026.1"/>
</dbReference>
<organism evidence="19 20">
    <name type="scientific">Blastopirellula marina</name>
    <dbReference type="NCBI Taxonomy" id="124"/>
    <lineage>
        <taxon>Bacteria</taxon>
        <taxon>Pseudomonadati</taxon>
        <taxon>Planctomycetota</taxon>
        <taxon>Planctomycetia</taxon>
        <taxon>Pirellulales</taxon>
        <taxon>Pirellulaceae</taxon>
        <taxon>Blastopirellula</taxon>
    </lineage>
</organism>
<dbReference type="GO" id="GO:0005524">
    <property type="term" value="F:ATP binding"/>
    <property type="evidence" value="ECO:0007669"/>
    <property type="project" value="UniProtKB-UniRule"/>
</dbReference>
<dbReference type="InterPro" id="IPR001412">
    <property type="entry name" value="aa-tRNA-synth_I_CS"/>
</dbReference>
<dbReference type="Gene3D" id="2.40.50.140">
    <property type="entry name" value="Nucleic acid-binding proteins"/>
    <property type="match status" value="1"/>
</dbReference>
<evidence type="ECO:0000313" key="19">
    <source>
        <dbReference type="EMBL" id="PQO35819.1"/>
    </source>
</evidence>
<dbReference type="CDD" id="cd00814">
    <property type="entry name" value="MetRS_core"/>
    <property type="match status" value="1"/>
</dbReference>
<dbReference type="InterPro" id="IPR041872">
    <property type="entry name" value="Anticodon_Met"/>
</dbReference>
<dbReference type="GO" id="GO:0005829">
    <property type="term" value="C:cytosol"/>
    <property type="evidence" value="ECO:0007669"/>
    <property type="project" value="TreeGrafter"/>
</dbReference>
<evidence type="ECO:0000256" key="15">
    <source>
        <dbReference type="ARBA" id="ARBA00047364"/>
    </source>
</evidence>
<dbReference type="SUPFAM" id="SSF57770">
    <property type="entry name" value="Methionyl-tRNA synthetase (MetRS), Zn-domain"/>
    <property type="match status" value="1"/>
</dbReference>
<feature type="short sequence motif" description="'KMSKS' region" evidence="16">
    <location>
        <begin position="329"/>
        <end position="333"/>
    </location>
</feature>
<name>A0A2S8FUG7_9BACT</name>
<evidence type="ECO:0000256" key="3">
    <source>
        <dbReference type="ARBA" id="ARBA00008258"/>
    </source>
</evidence>
<comment type="function">
    <text evidence="1 16">Is required not only for elongation of protein synthesis but also for the initiation of all mRNA translation through initiator tRNA(fMet) aminoacylation.</text>
</comment>
<dbReference type="HAMAP" id="MF_00098">
    <property type="entry name" value="Met_tRNA_synth_type1"/>
    <property type="match status" value="1"/>
</dbReference>
<dbReference type="AlphaFoldDB" id="A0A2S8FUG7"/>
<dbReference type="InterPro" id="IPR029038">
    <property type="entry name" value="MetRS_Zn"/>
</dbReference>
<dbReference type="GO" id="GO:0004825">
    <property type="term" value="F:methionine-tRNA ligase activity"/>
    <property type="evidence" value="ECO:0007669"/>
    <property type="project" value="UniProtKB-UniRule"/>
</dbReference>
<dbReference type="InterPro" id="IPR033911">
    <property type="entry name" value="MetRS_core"/>
</dbReference>
<dbReference type="InterPro" id="IPR004495">
    <property type="entry name" value="Met-tRNA-synth_bsu_C"/>
</dbReference>
<dbReference type="PRINTS" id="PR01041">
    <property type="entry name" value="TRNASYNTHMET"/>
</dbReference>
<accession>A0A2S8FUG7</accession>
<dbReference type="OrthoDB" id="9810191at2"/>
<comment type="subunit">
    <text evidence="4 16">Homodimer.</text>
</comment>
<dbReference type="InterPro" id="IPR009080">
    <property type="entry name" value="tRNAsynth_Ia_anticodon-bd"/>
</dbReference>
<evidence type="ECO:0000256" key="12">
    <source>
        <dbReference type="ARBA" id="ARBA00022884"/>
    </source>
</evidence>
<keyword evidence="5 16" id="KW-0963">Cytoplasm</keyword>
<feature type="short sequence motif" description="'HIGH' region" evidence="16">
    <location>
        <begin position="12"/>
        <end position="22"/>
    </location>
</feature>
<feature type="domain" description="TRNA-binding" evidence="18">
    <location>
        <begin position="584"/>
        <end position="686"/>
    </location>
</feature>
<evidence type="ECO:0000256" key="13">
    <source>
        <dbReference type="ARBA" id="ARBA00022917"/>
    </source>
</evidence>
<evidence type="ECO:0000256" key="9">
    <source>
        <dbReference type="ARBA" id="ARBA00022741"/>
    </source>
</evidence>
<dbReference type="InterPro" id="IPR014729">
    <property type="entry name" value="Rossmann-like_a/b/a_fold"/>
</dbReference>
<comment type="cofactor">
    <cofactor evidence="16">
        <name>Zn(2+)</name>
        <dbReference type="ChEBI" id="CHEBI:29105"/>
    </cofactor>
    <text evidence="16">Binds 1 zinc ion per subunit.</text>
</comment>
<keyword evidence="7 16" id="KW-0436">Ligase</keyword>
<dbReference type="InterPro" id="IPR023458">
    <property type="entry name" value="Met-tRNA_ligase_1"/>
</dbReference>
<feature type="binding site" evidence="16">
    <location>
        <position position="146"/>
    </location>
    <ligand>
        <name>Zn(2+)</name>
        <dbReference type="ChEBI" id="CHEBI:29105"/>
    </ligand>
</feature>
<protein>
    <recommendedName>
        <fullName evidence="16">Methionine--tRNA ligase</fullName>
        <ecNumber evidence="16">6.1.1.10</ecNumber>
    </recommendedName>
    <alternativeName>
        <fullName evidence="16">Methionyl-tRNA synthetase</fullName>
        <shortName evidence="16">MetRS</shortName>
    </alternativeName>
</protein>
<evidence type="ECO:0000256" key="17">
    <source>
        <dbReference type="SAM" id="MobiDB-lite"/>
    </source>
</evidence>
<keyword evidence="14 16" id="KW-0030">Aminoacyl-tRNA synthetase</keyword>
<dbReference type="FunFam" id="2.20.28.20:FF:000001">
    <property type="entry name" value="Methionine--tRNA ligase"/>
    <property type="match status" value="1"/>
</dbReference>
<evidence type="ECO:0000313" key="20">
    <source>
        <dbReference type="Proteomes" id="UP000240009"/>
    </source>
</evidence>
<dbReference type="PANTHER" id="PTHR45765:SF1">
    <property type="entry name" value="METHIONINE--TRNA LIGASE, CYTOPLASMIC"/>
    <property type="match status" value="1"/>
</dbReference>
<evidence type="ECO:0000256" key="2">
    <source>
        <dbReference type="ARBA" id="ARBA00004496"/>
    </source>
</evidence>
<dbReference type="SUPFAM" id="SSF47323">
    <property type="entry name" value="Anticodon-binding domain of a subclass of class I aminoacyl-tRNA synthetases"/>
    <property type="match status" value="1"/>
</dbReference>
<keyword evidence="13 16" id="KW-0648">Protein biosynthesis</keyword>
<feature type="compositionally biased region" description="Low complexity" evidence="17">
    <location>
        <begin position="548"/>
        <end position="559"/>
    </location>
</feature>
<dbReference type="Pfam" id="PF09334">
    <property type="entry name" value="tRNA-synt_1g"/>
    <property type="match status" value="1"/>
</dbReference>
<reference evidence="19 20" key="1">
    <citation type="submission" date="2018-02" db="EMBL/GenBank/DDBJ databases">
        <title>Comparative genomes isolates from brazilian mangrove.</title>
        <authorList>
            <person name="Araujo J.E."/>
            <person name="Taketani R.G."/>
            <person name="Silva M.C.P."/>
            <person name="Loureco M.V."/>
            <person name="Andreote F.D."/>
        </authorList>
    </citation>
    <scope>NUCLEOTIDE SEQUENCE [LARGE SCALE GENOMIC DNA]</scope>
    <source>
        <strain evidence="19 20">HEX-2 MGV</strain>
    </source>
</reference>
<comment type="catalytic activity">
    <reaction evidence="15 16">
        <text>tRNA(Met) + L-methionine + ATP = L-methionyl-tRNA(Met) + AMP + diphosphate</text>
        <dbReference type="Rhea" id="RHEA:13481"/>
        <dbReference type="Rhea" id="RHEA-COMP:9667"/>
        <dbReference type="Rhea" id="RHEA-COMP:9698"/>
        <dbReference type="ChEBI" id="CHEBI:30616"/>
        <dbReference type="ChEBI" id="CHEBI:33019"/>
        <dbReference type="ChEBI" id="CHEBI:57844"/>
        <dbReference type="ChEBI" id="CHEBI:78442"/>
        <dbReference type="ChEBI" id="CHEBI:78530"/>
        <dbReference type="ChEBI" id="CHEBI:456215"/>
        <dbReference type="EC" id="6.1.1.10"/>
    </reaction>
</comment>
<dbReference type="Gene3D" id="2.20.28.20">
    <property type="entry name" value="Methionyl-tRNA synthetase, Zn-domain"/>
    <property type="match status" value="1"/>
</dbReference>
<dbReference type="PROSITE" id="PS00178">
    <property type="entry name" value="AA_TRNA_LIGASE_I"/>
    <property type="match status" value="1"/>
</dbReference>
<evidence type="ECO:0000256" key="4">
    <source>
        <dbReference type="ARBA" id="ARBA00011738"/>
    </source>
</evidence>
<dbReference type="SUPFAM" id="SSF50249">
    <property type="entry name" value="Nucleic acid-binding proteins"/>
    <property type="match status" value="1"/>
</dbReference>
<dbReference type="GO" id="GO:0006431">
    <property type="term" value="P:methionyl-tRNA aminoacylation"/>
    <property type="evidence" value="ECO:0007669"/>
    <property type="project" value="UniProtKB-UniRule"/>
</dbReference>
<dbReference type="GO" id="GO:0000049">
    <property type="term" value="F:tRNA binding"/>
    <property type="evidence" value="ECO:0007669"/>
    <property type="project" value="UniProtKB-UniRule"/>
</dbReference>
<dbReference type="PANTHER" id="PTHR45765">
    <property type="entry name" value="METHIONINE--TRNA LIGASE"/>
    <property type="match status" value="1"/>
</dbReference>
<dbReference type="CDD" id="cd07957">
    <property type="entry name" value="Anticodon_Ia_Met"/>
    <property type="match status" value="1"/>
</dbReference>
<feature type="binding site" evidence="16">
    <location>
        <position position="332"/>
    </location>
    <ligand>
        <name>ATP</name>
        <dbReference type="ChEBI" id="CHEBI:30616"/>
    </ligand>
</feature>
<dbReference type="EMBL" id="PUIA01000026">
    <property type="protein sequence ID" value="PQO35819.1"/>
    <property type="molecule type" value="Genomic_DNA"/>
</dbReference>
<keyword evidence="11 16" id="KW-0067">ATP-binding</keyword>
<dbReference type="InterPro" id="IPR012340">
    <property type="entry name" value="NA-bd_OB-fold"/>
</dbReference>
<evidence type="ECO:0000256" key="10">
    <source>
        <dbReference type="ARBA" id="ARBA00022833"/>
    </source>
</evidence>
<keyword evidence="8 16" id="KW-0479">Metal-binding</keyword>
<comment type="caution">
    <text evidence="19">The sequence shown here is derived from an EMBL/GenBank/DDBJ whole genome shotgun (WGS) entry which is preliminary data.</text>
</comment>
<evidence type="ECO:0000256" key="11">
    <source>
        <dbReference type="ARBA" id="ARBA00022840"/>
    </source>
</evidence>
<evidence type="ECO:0000256" key="5">
    <source>
        <dbReference type="ARBA" id="ARBA00022490"/>
    </source>
</evidence>
<sequence length="686" mass="76620">MPRRILVTSALPYANGPIHIGHLVEYIQTDIWVRFQKLSGNDCRYFCADDTHGTAIMISAQKNGVTEEEFIAKMSEEHQQDFGGFGIEFDNYGSTHSDENRALCGEFWQSLRDADLVVEKDVHQLFDPEKKTFLADRFVRGTCPKCKSENQPGDNCSKCGAAYTPADLIDPKSTLSGATPELKTAKHLFVHLEKLHDFLNDWTQSGQHLQEEVANYLKGHFLHDELRDWDVSRPGPYFGFEIPDSPGDYWYVWFDAPIGYIASTWQWCKANGEDLAKWWKNPETEVHHFIGKDITYFHTLFWPGMLKTAGYNLPNKVHIHGFLTVDGKKMSKSDGTFVKAATYLKHLDPAYLRYFYASKLGPRLDDLDMNLEEFADKINSDLVGKVVNLASRTAKFVEATGLSAEYPDDGGLFEKGVAAGDQIAKAYEDCDLNKAMRLILELADAANPFIEANKPWELRKDPANAQQLQDVCTVGLNLFRQIVVYLSPVLPKLAEQTGELLNDPITSWDQAKTPLTGSAVNKFNHLMKRVEADKVKAMIDDSKEEAAAEAPAEASQADETAAKFNDSAQPMVDEPMAEECTIDDFVKVDLRVARVLSAEQVPEARKLLKLTLSLGGDHRKQVFAGIKAAYNPEDLVGRLVVMVANLKPRQMKFGLSEGMVCASGPGGEEVFLLTPDEGAKPGQRIH</sequence>
<comment type="similarity">
    <text evidence="3 16">Belongs to the class-I aminoacyl-tRNA synthetase family. MetG type 1 subfamily.</text>
</comment>
<dbReference type="NCBIfam" id="NF001100">
    <property type="entry name" value="PRK00133.1"/>
    <property type="match status" value="1"/>
</dbReference>
<dbReference type="CDD" id="cd02800">
    <property type="entry name" value="tRNA_bind_EcMetRS_like"/>
    <property type="match status" value="1"/>
</dbReference>
<keyword evidence="12 16" id="KW-0694">RNA-binding</keyword>
<evidence type="ECO:0000256" key="16">
    <source>
        <dbReference type="HAMAP-Rule" id="MF_00098"/>
    </source>
</evidence>
<evidence type="ECO:0000259" key="18">
    <source>
        <dbReference type="PROSITE" id="PS50886"/>
    </source>
</evidence>
<comment type="subcellular location">
    <subcellularLocation>
        <location evidence="2 16">Cytoplasm</location>
    </subcellularLocation>
</comment>
<evidence type="ECO:0000256" key="1">
    <source>
        <dbReference type="ARBA" id="ARBA00003314"/>
    </source>
</evidence>
<dbReference type="PROSITE" id="PS50886">
    <property type="entry name" value="TRBD"/>
    <property type="match status" value="1"/>
</dbReference>
<dbReference type="NCBIfam" id="TIGR00398">
    <property type="entry name" value="metG"/>
    <property type="match status" value="1"/>
</dbReference>
<feature type="binding site" evidence="16">
    <location>
        <position position="143"/>
    </location>
    <ligand>
        <name>Zn(2+)</name>
        <dbReference type="ChEBI" id="CHEBI:29105"/>
    </ligand>
</feature>
<dbReference type="GO" id="GO:0046872">
    <property type="term" value="F:metal ion binding"/>
    <property type="evidence" value="ECO:0007669"/>
    <property type="project" value="UniProtKB-KW"/>
</dbReference>
<dbReference type="Gene3D" id="1.10.730.10">
    <property type="entry name" value="Isoleucyl-tRNA Synthetase, Domain 1"/>
    <property type="match status" value="1"/>
</dbReference>
<keyword evidence="9 16" id="KW-0547">Nucleotide-binding</keyword>
<dbReference type="NCBIfam" id="TIGR00399">
    <property type="entry name" value="metG_C_term"/>
    <property type="match status" value="1"/>
</dbReference>
<evidence type="ECO:0000256" key="7">
    <source>
        <dbReference type="ARBA" id="ARBA00022598"/>
    </source>
</evidence>
<dbReference type="Pfam" id="PF01588">
    <property type="entry name" value="tRNA_bind"/>
    <property type="match status" value="1"/>
</dbReference>
<evidence type="ECO:0000256" key="6">
    <source>
        <dbReference type="ARBA" id="ARBA00022555"/>
    </source>
</evidence>
<feature type="region of interest" description="Disordered" evidence="17">
    <location>
        <begin position="541"/>
        <end position="560"/>
    </location>
</feature>
<dbReference type="SUPFAM" id="SSF52374">
    <property type="entry name" value="Nucleotidylyl transferase"/>
    <property type="match status" value="1"/>
</dbReference>
<proteinExistence type="inferred from homology"/>
<dbReference type="InterPro" id="IPR002547">
    <property type="entry name" value="tRNA-bd_dom"/>
</dbReference>
<evidence type="ECO:0000256" key="14">
    <source>
        <dbReference type="ARBA" id="ARBA00023146"/>
    </source>
</evidence>
<keyword evidence="10 16" id="KW-0862">Zinc</keyword>
<dbReference type="EC" id="6.1.1.10" evidence="16"/>
<dbReference type="InterPro" id="IPR015413">
    <property type="entry name" value="Methionyl/Leucyl_tRNA_Synth"/>
</dbReference>
<feature type="binding site" evidence="16">
    <location>
        <position position="156"/>
    </location>
    <ligand>
        <name>Zn(2+)</name>
        <dbReference type="ChEBI" id="CHEBI:29105"/>
    </ligand>
</feature>
<dbReference type="Proteomes" id="UP000240009">
    <property type="component" value="Unassembled WGS sequence"/>
</dbReference>
<dbReference type="InterPro" id="IPR014758">
    <property type="entry name" value="Met-tRNA_synth"/>
</dbReference>
<dbReference type="Gene3D" id="3.40.50.620">
    <property type="entry name" value="HUPs"/>
    <property type="match status" value="1"/>
</dbReference>
<keyword evidence="6 16" id="KW-0820">tRNA-binding</keyword>
<gene>
    <name evidence="16" type="primary">metG</name>
    <name evidence="19" type="ORF">C5Y96_09220</name>
</gene>
<feature type="binding site" evidence="16">
    <location>
        <position position="159"/>
    </location>
    <ligand>
        <name>Zn(2+)</name>
        <dbReference type="ChEBI" id="CHEBI:29105"/>
    </ligand>
</feature>
<dbReference type="FunFam" id="2.40.50.140:FF:000042">
    <property type="entry name" value="Methionine--tRNA ligase"/>
    <property type="match status" value="1"/>
</dbReference>
<evidence type="ECO:0000256" key="8">
    <source>
        <dbReference type="ARBA" id="ARBA00022723"/>
    </source>
</evidence>